<dbReference type="AlphaFoldDB" id="A0AAN9GZJ8"/>
<reference evidence="2 3" key="1">
    <citation type="submission" date="2024-02" db="EMBL/GenBank/DDBJ databases">
        <title>Chromosome-level genome assembly of the Eurasian Minnow (Phoxinus phoxinus).</title>
        <authorList>
            <person name="Oriowo T.O."/>
            <person name="Martin S."/>
            <person name="Stange M."/>
            <person name="Chrysostomakis Y."/>
            <person name="Brown T."/>
            <person name="Winkler S."/>
            <person name="Kukowka S."/>
            <person name="Myers E.W."/>
            <person name="Bohne A."/>
        </authorList>
    </citation>
    <scope>NUCLEOTIDE SEQUENCE [LARGE SCALE GENOMIC DNA]</scope>
    <source>
        <strain evidence="2">ZFMK-TIS-60720</strain>
        <tissue evidence="2">Whole Organism</tissue>
    </source>
</reference>
<protein>
    <recommendedName>
        <fullName evidence="1">P2X purinoreceptor 7 intracellular domain-containing protein</fullName>
    </recommendedName>
</protein>
<gene>
    <name evidence="2" type="ORF">R3I93_015786</name>
</gene>
<evidence type="ECO:0000313" key="2">
    <source>
        <dbReference type="EMBL" id="KAK7141746.1"/>
    </source>
</evidence>
<accession>A0AAN9GZJ8</accession>
<dbReference type="InterPro" id="IPR046815">
    <property type="entry name" value="P2RX7_C"/>
</dbReference>
<dbReference type="Proteomes" id="UP001364617">
    <property type="component" value="Unassembled WGS sequence"/>
</dbReference>
<evidence type="ECO:0000259" key="1">
    <source>
        <dbReference type="Pfam" id="PF20478"/>
    </source>
</evidence>
<dbReference type="Pfam" id="PF20478">
    <property type="entry name" value="P2RX7_C"/>
    <property type="match status" value="1"/>
</dbReference>
<organism evidence="2 3">
    <name type="scientific">Phoxinus phoxinus</name>
    <name type="common">Eurasian minnow</name>
    <dbReference type="NCBI Taxonomy" id="58324"/>
    <lineage>
        <taxon>Eukaryota</taxon>
        <taxon>Metazoa</taxon>
        <taxon>Chordata</taxon>
        <taxon>Craniata</taxon>
        <taxon>Vertebrata</taxon>
        <taxon>Euteleostomi</taxon>
        <taxon>Actinopterygii</taxon>
        <taxon>Neopterygii</taxon>
        <taxon>Teleostei</taxon>
        <taxon>Ostariophysi</taxon>
        <taxon>Cypriniformes</taxon>
        <taxon>Leuciscidae</taxon>
        <taxon>Phoxininae</taxon>
        <taxon>Phoxinus</taxon>
    </lineage>
</organism>
<proteinExistence type="predicted"/>
<name>A0AAN9GZJ8_9TELE</name>
<comment type="caution">
    <text evidence="2">The sequence shown here is derived from an EMBL/GenBank/DDBJ whole genome shotgun (WGS) entry which is preliminary data.</text>
</comment>
<feature type="domain" description="P2X purinoreceptor 7 intracellular" evidence="1">
    <location>
        <begin position="41"/>
        <end position="184"/>
    </location>
</feature>
<dbReference type="PANTHER" id="PTHR36981:SF1">
    <property type="entry name" value="P2X PURINORECEPTOR 7 INTRACELLULAR DOMAIN-CONTAINING PROTEIN"/>
    <property type="match status" value="1"/>
</dbReference>
<keyword evidence="3" id="KW-1185">Reference proteome</keyword>
<dbReference type="EMBL" id="JAYKXH010000016">
    <property type="protein sequence ID" value="KAK7141746.1"/>
    <property type="molecule type" value="Genomic_DNA"/>
</dbReference>
<dbReference type="PANTHER" id="PTHR36981">
    <property type="entry name" value="ZGC:195170"/>
    <property type="match status" value="1"/>
</dbReference>
<evidence type="ECO:0000313" key="3">
    <source>
        <dbReference type="Proteomes" id="UP001364617"/>
    </source>
</evidence>
<sequence length="193" mass="22365">MADYSTDDPFMFDGRSYLFKPEYTDEELQELRVRATRERELPVVNAATQPRISGNWWCTCGDCKAMVTEQECLCCTEWDLLSRDTQENHCFVQSEDFPALINKAVLETFFHVPKINWRRQPIPEGPNGQLSTEQCRLVAYRVVLEWGLKGKRLGRKLRRVLPSCVVTAIQNKYPSPSGIYQGFQEAEELSRIH</sequence>